<dbReference type="InterPro" id="IPR055431">
    <property type="entry name" value="RsgI_M"/>
</dbReference>
<keyword evidence="2" id="KW-1133">Transmembrane helix</keyword>
<evidence type="ECO:0000256" key="2">
    <source>
        <dbReference type="SAM" id="Phobius"/>
    </source>
</evidence>
<keyword evidence="5" id="KW-1185">Reference proteome</keyword>
<accession>A0A0W1AVC6</accession>
<comment type="caution">
    <text evidence="4">The sequence shown here is derived from an EMBL/GenBank/DDBJ whole genome shotgun (WGS) entry which is preliminary data.</text>
</comment>
<proteinExistence type="predicted"/>
<feature type="domain" description="Anti-sigma factor RsgI-like middle" evidence="3">
    <location>
        <begin position="77"/>
        <end position="211"/>
    </location>
</feature>
<dbReference type="AlphaFoldDB" id="A0A0W1AVC6"/>
<feature type="compositionally biased region" description="Low complexity" evidence="1">
    <location>
        <begin position="343"/>
        <end position="357"/>
    </location>
</feature>
<feature type="region of interest" description="Disordered" evidence="1">
    <location>
        <begin position="240"/>
        <end position="393"/>
    </location>
</feature>
<evidence type="ECO:0000256" key="1">
    <source>
        <dbReference type="SAM" id="MobiDB-lite"/>
    </source>
</evidence>
<gene>
    <name evidence="4" type="ORF">UQ64_21480</name>
</gene>
<organism evidence="4 5">
    <name type="scientific">Paenibacillus etheri</name>
    <dbReference type="NCBI Taxonomy" id="1306852"/>
    <lineage>
        <taxon>Bacteria</taxon>
        <taxon>Bacillati</taxon>
        <taxon>Bacillota</taxon>
        <taxon>Bacilli</taxon>
        <taxon>Bacillales</taxon>
        <taxon>Paenibacillaceae</taxon>
        <taxon>Paenibacillus</taxon>
    </lineage>
</organism>
<keyword evidence="2" id="KW-0472">Membrane</keyword>
<sequence length="393" mass="42326">MITRFKSVLNQIKAEDALISRTEVFLKDALINKNTKNIKFNNWRTLFMKKKLVAAACMAALIVGGSGAAYAYYQTPVSYLSLDINPSVEIGVNAFDKVVKVEGINDDGNKILTKINIKGSNVTVAISMLVSSAVDNGFIADNGSSVVSLTSETDNSNTAAKLENDAETGVNQALQETDKTATVLKDNVALARRDQARALGISPGKLNLINKLRKVDPTATEDEYKDASVKDIMKTINDSKDKLKNNADNKDKNKDQTNSTADNNTNASTTTTGTAADSSNANNTNAAKINNASKANEKEDKISDEDKDSNDNHAASVTNKSKKDDDEDNDKNEVENKNQGGTKSNAAAHANKNSDANKSSDENKNSDANKSSDENKNSDANKNSDKKDQNEDN</sequence>
<protein>
    <recommendedName>
        <fullName evidence="3">Anti-sigma factor RsgI-like middle domain-containing protein</fullName>
    </recommendedName>
</protein>
<dbReference type="OrthoDB" id="9800626at2"/>
<feature type="compositionally biased region" description="Basic and acidic residues" evidence="1">
    <location>
        <begin position="358"/>
        <end position="393"/>
    </location>
</feature>
<feature type="compositionally biased region" description="Low complexity" evidence="1">
    <location>
        <begin position="257"/>
        <end position="294"/>
    </location>
</feature>
<name>A0A0W1AVC6_9BACL</name>
<reference evidence="4 5" key="1">
    <citation type="journal article" date="2015" name="Int. Biodeterior. Biodegradation">
        <title>Physiological and genetic screening methods for the isolation of methyl tert-butyl ether-degrading bacteria for bioremediation purposes.</title>
        <authorList>
            <person name="Guisado I.M."/>
            <person name="Purswani J."/>
            <person name="Gonzalez Lopez J."/>
            <person name="Pozo C."/>
        </authorList>
    </citation>
    <scope>NUCLEOTIDE SEQUENCE [LARGE SCALE GENOMIC DNA]</scope>
    <source>
        <strain evidence="4 5">SH7</strain>
    </source>
</reference>
<feature type="transmembrane region" description="Helical" evidence="2">
    <location>
        <begin position="52"/>
        <end position="73"/>
    </location>
</feature>
<evidence type="ECO:0000313" key="4">
    <source>
        <dbReference type="EMBL" id="KTD85213.1"/>
    </source>
</evidence>
<evidence type="ECO:0000259" key="3">
    <source>
        <dbReference type="Pfam" id="PF23750"/>
    </source>
</evidence>
<keyword evidence="2" id="KW-0812">Transmembrane</keyword>
<evidence type="ECO:0000313" key="5">
    <source>
        <dbReference type="Proteomes" id="UP000054709"/>
    </source>
</evidence>
<dbReference type="Proteomes" id="UP000054709">
    <property type="component" value="Unassembled WGS sequence"/>
</dbReference>
<dbReference type="Pfam" id="PF23750">
    <property type="entry name" value="RsgI_M"/>
    <property type="match status" value="1"/>
</dbReference>
<feature type="compositionally biased region" description="Basic and acidic residues" evidence="1">
    <location>
        <begin position="240"/>
        <end position="255"/>
    </location>
</feature>
<dbReference type="EMBL" id="LCZJ02000029">
    <property type="protein sequence ID" value="KTD85213.1"/>
    <property type="molecule type" value="Genomic_DNA"/>
</dbReference>
<dbReference type="RefSeq" id="WP_060625002.1">
    <property type="nucleotide sequence ID" value="NZ_LCZJ02000029.1"/>
</dbReference>